<gene>
    <name evidence="1" type="ORF">HUV48_13250</name>
</gene>
<name>A0A850H1V2_9SPHN</name>
<proteinExistence type="predicted"/>
<protein>
    <recommendedName>
        <fullName evidence="3">DUF2946 domain-containing protein</fullName>
    </recommendedName>
</protein>
<comment type="caution">
    <text evidence="1">The sequence shown here is derived from an EMBL/GenBank/DDBJ whole genome shotgun (WGS) entry which is preliminary data.</text>
</comment>
<dbReference type="AlphaFoldDB" id="A0A850H1V2"/>
<evidence type="ECO:0000313" key="2">
    <source>
        <dbReference type="Proteomes" id="UP000561438"/>
    </source>
</evidence>
<dbReference type="Proteomes" id="UP000561438">
    <property type="component" value="Unassembled WGS sequence"/>
</dbReference>
<accession>A0A850H1V2</accession>
<reference evidence="1 2" key="1">
    <citation type="submission" date="2020-06" db="EMBL/GenBank/DDBJ databases">
        <title>Altererythrobacter sp. HHU K3-1.</title>
        <authorList>
            <person name="Zhang D."/>
            <person name="Xue H."/>
        </authorList>
    </citation>
    <scope>NUCLEOTIDE SEQUENCE [LARGE SCALE GENOMIC DNA]</scope>
    <source>
        <strain evidence="1 2">HHU K3-1</strain>
    </source>
</reference>
<evidence type="ECO:0000313" key="1">
    <source>
        <dbReference type="EMBL" id="NVD45974.1"/>
    </source>
</evidence>
<sequence>MNINQLSPYKNAAFIPWNLVEKETTRTIFIVRTLRDNITLQQPRRFLFQLSFHLVRGHRMFDLNALIPVRIVAALLAVAALMASPAVEAAQCADELSEIAYSVQMFDIDADESPQNESPEQQECAHGHCHHVAAALKSKLLNDMPDRLNITVGSHMAEELFGDASNLPKRPPRA</sequence>
<organism evidence="1 2">
    <name type="scientific">Qipengyuania atrilutea</name>
    <dbReference type="NCBI Taxonomy" id="2744473"/>
    <lineage>
        <taxon>Bacteria</taxon>
        <taxon>Pseudomonadati</taxon>
        <taxon>Pseudomonadota</taxon>
        <taxon>Alphaproteobacteria</taxon>
        <taxon>Sphingomonadales</taxon>
        <taxon>Erythrobacteraceae</taxon>
        <taxon>Qipengyuania</taxon>
    </lineage>
</organism>
<dbReference type="EMBL" id="JABWGV010000007">
    <property type="protein sequence ID" value="NVD45974.1"/>
    <property type="molecule type" value="Genomic_DNA"/>
</dbReference>
<keyword evidence="2" id="KW-1185">Reference proteome</keyword>
<evidence type="ECO:0008006" key="3">
    <source>
        <dbReference type="Google" id="ProtNLM"/>
    </source>
</evidence>